<evidence type="ECO:0000313" key="4">
    <source>
        <dbReference type="Proteomes" id="UP001085076"/>
    </source>
</evidence>
<dbReference type="InterPro" id="IPR033334">
    <property type="entry name" value="LNG1/2"/>
</dbReference>
<feature type="region of interest" description="Disordered" evidence="1">
    <location>
        <begin position="395"/>
        <end position="459"/>
    </location>
</feature>
<feature type="compositionally biased region" description="Basic residues" evidence="1">
    <location>
        <begin position="218"/>
        <end position="228"/>
    </location>
</feature>
<feature type="compositionally biased region" description="Basic residues" evidence="1">
    <location>
        <begin position="403"/>
        <end position="419"/>
    </location>
</feature>
<dbReference type="PROSITE" id="PS50969">
    <property type="entry name" value="FCP1"/>
    <property type="match status" value="1"/>
</dbReference>
<feature type="region of interest" description="Disordered" evidence="1">
    <location>
        <begin position="315"/>
        <end position="373"/>
    </location>
</feature>
<feature type="compositionally biased region" description="Basic and acidic residues" evidence="1">
    <location>
        <begin position="190"/>
        <end position="201"/>
    </location>
</feature>
<dbReference type="Proteomes" id="UP001085076">
    <property type="component" value="Miscellaneous, Linkage group lg02"/>
</dbReference>
<dbReference type="InterPro" id="IPR023214">
    <property type="entry name" value="HAD_sf"/>
</dbReference>
<sequence length="2092" mass="232294">MGKRRNLDSGLHSREENQKHEKKRSRSSLMESDVGKEGEKMISSSVKGTNEENKEHVMSSGHNLDPNREDRLATSGTMGGVVPEGTNGSCAPLHENLSLKGEIISKMDDNYREKSFMRKYSKRKKGHGVCEQAPGTNLHDIVNSSMVEINSVSALGNSETDSKSDNFNETHISNNLMISVKQEDFIPKAADDDPEKHEMAGKMDSSSLDNKSSLSVKPARHYQRKRKAQSISESHSFDNSPSLTNVMVLDRLRDNVCEPSISASMKPLDEMTGGQSNCVQSGSKKSCMESGINISLKAKDSRPWARDMLFWQEKTYSSRENPSGSSRENPSGSSVSVSQNSMSASKIADPDAEHQNNSEASAREKQKILSEDKCIHKSTGAGVAAKIDKPLEVDSKTIDAKKTKSRKRNRGRRKGRSKSSNHSSVVSPALPSHDGISTNNSTLPGTTNMDSSGGNNILESITGNLTSSVENYSNTLREGLPVVSDSSRVLPEIISDTNSVKVNTTDVSIKPKQKKETNDHDSLEIDSSDHLAISLSQSETLEMDEMLERDKVDTSLGNNLNIKVLPEDSGSISGPNDNSQGRSSFHLKKGDSSSCLEALHGKESKKREIGKCLDCTIEQIPGDKPSHQLHILGFAQADGSNMATKSKVRTRKKEMKHAVQDSKEFYGACLQKGMEFNDLINNSSDIETKQSMEVIPSDCKDKTSLPPSPIRGVIDDLTSSDLSNKQNGSLDSLNGEEVSFSFHIISNDVKEKSSETCLEKSFGLMNKIVGQNVKPSTHEISGSTSSLYNGGVIACQEERATSSPTSHFMEVVSSSDAIRNQDRSLEKMTLSPQRGVISSNRKKLLVLDLNGLLADIIADPHRTHRAHRKVGGKSLFKRPFCDDFLKYCFERFNIGVWSSRKNYNVDIVVECLMGHKKDKLLFCWDQSKCTMTGSSTIDNAHKPLVLKELKKLWNKEEPKLPWELGEYTPSNTLLIDDSPYKALCNPPHTGIFPHPYNFRDENDNSLGPGGDLRVYLEGLAMTDDVQNYVREHPFGQSAITDKHPDWKFYLQIIEKIMEPSAGMLKDFQSCSLLDSNMSAKFLHSFADESQELQKQIGCMTGILQMFDRHHLLTVRRPNAHNHKRLPSASGHGHPDSSNHRPDIVLEKNSNKGFSENRRVSMESTRTSFSSSSCSSSFSSLDCNKSTQEPLSFDRIILQDTSSPSPPNLKTDPMNISVHSRRQSLDFREVVKDSINRDSSKLSVKTSTKKELKNNAKNLKPRDSPRPVSGLNESQRVLAKLKQSPWNYSEASELPRLSYDRKDASFFSASRDSPRFSYDGREASRMSLDSRDNGRFVSKLRESPRLSLDSRQGSVRNSNLHSKLNSILNDSDSVTMNQRSSSMASNVVAKLMGLEVMLSPVSSAKERVDNSLMQIQGRKQDHPLKSAVKDPPTPRPKNKDTAMTPISNSRLPIETAPWRQQEKVGIPKKPAFGHHEAQAKQQSESVYSEIGRRLKELEFRQSNKDLRALKQILDAMQDKGMLKRSKGDEQKSESPSPEITQTRNDQNLRSAKVRNQSVSHSFPSFPKGVANPRAYESPIIIMKPAKSIIKSGLTGSSAILLEGLPKLQKLKTSEVSVKKKSHFDKRMARDQTSKATSRIEENSSQINSTRLAPRGNTINSVKTTNSLSPRLQQRKLEVEKKLHHPPVPSSDSNKARRQSGSRQPSESVSPRSRLRRKSTQVPQNDDQLSEVSSETTRNLSHQGDDISVQSDNNISLASEIDNMDSTSADVSREMQDFQNSSLQEKSPVNLNEGVSTAVPEQQPSPISVLDASFYQDDSPSSPVKIISNSLKDDKPSAKFNSEVDHKKLESIEALVQKLSQLNSTDAETQTTDHIASLCETQNPDHRYVSEILLASGLLMKDLTSRPAAPMSIQLHPSGHPINPDLFIVLEQTKSGLLSQLKPVPETDLRPKFSPEKLHRKLIFDVVNEVLVQKLELTSHDPLSTLLIRARKLARIVPTGHRLLREVCAEIDELQAESLKDVNGEEDNNLISGEDVFQQEQGWDNSVVEMPGLVLEIERSIFKELIDEVVCGEANAAAGLYAKSNRRRRQLFAK</sequence>
<name>A0A9D5CUU1_9LILI</name>
<feature type="compositionally biased region" description="Basic and acidic residues" evidence="1">
    <location>
        <begin position="1519"/>
        <end position="1531"/>
    </location>
</feature>
<organism evidence="3 4">
    <name type="scientific">Dioscorea zingiberensis</name>
    <dbReference type="NCBI Taxonomy" id="325984"/>
    <lineage>
        <taxon>Eukaryota</taxon>
        <taxon>Viridiplantae</taxon>
        <taxon>Streptophyta</taxon>
        <taxon>Embryophyta</taxon>
        <taxon>Tracheophyta</taxon>
        <taxon>Spermatophyta</taxon>
        <taxon>Magnoliopsida</taxon>
        <taxon>Liliopsida</taxon>
        <taxon>Dioscoreales</taxon>
        <taxon>Dioscoreaceae</taxon>
        <taxon>Dioscorea</taxon>
    </lineage>
</organism>
<feature type="region of interest" description="Disordered" evidence="1">
    <location>
        <begin position="1611"/>
        <end position="1750"/>
    </location>
</feature>
<dbReference type="SUPFAM" id="SSF56784">
    <property type="entry name" value="HAD-like"/>
    <property type="match status" value="1"/>
</dbReference>
<dbReference type="InterPro" id="IPR004274">
    <property type="entry name" value="FCP1_dom"/>
</dbReference>
<comment type="caution">
    <text evidence="3">The sequence shown here is derived from an EMBL/GenBank/DDBJ whole genome shotgun (WGS) entry which is preliminary data.</text>
</comment>
<feature type="compositionally biased region" description="Basic and acidic residues" evidence="1">
    <location>
        <begin position="1"/>
        <end position="19"/>
    </location>
</feature>
<evidence type="ECO:0000313" key="3">
    <source>
        <dbReference type="EMBL" id="KAJ0980166.1"/>
    </source>
</evidence>
<dbReference type="PANTHER" id="PTHR31680">
    <property type="entry name" value="LONGIFOLIA PROTEIN"/>
    <property type="match status" value="1"/>
</dbReference>
<feature type="compositionally biased region" description="Polar residues" evidence="1">
    <location>
        <begin position="570"/>
        <end position="583"/>
    </location>
</feature>
<accession>A0A9D5CUU1</accession>
<feature type="region of interest" description="Disordered" evidence="1">
    <location>
        <begin position="190"/>
        <end position="242"/>
    </location>
</feature>
<gene>
    <name evidence="3" type="ORF">J5N97_008421</name>
</gene>
<feature type="compositionally biased region" description="Basic and acidic residues" evidence="1">
    <location>
        <begin position="348"/>
        <end position="373"/>
    </location>
</feature>
<dbReference type="InterPro" id="IPR036412">
    <property type="entry name" value="HAD-like_sf"/>
</dbReference>
<feature type="region of interest" description="Disordered" evidence="1">
    <location>
        <begin position="1121"/>
        <end position="1180"/>
    </location>
</feature>
<feature type="compositionally biased region" description="Basic and acidic residues" evidence="1">
    <location>
        <begin position="1132"/>
        <end position="1160"/>
    </location>
</feature>
<dbReference type="Gene3D" id="3.40.50.1000">
    <property type="entry name" value="HAD superfamily/HAD-like"/>
    <property type="match status" value="1"/>
</dbReference>
<evidence type="ECO:0000259" key="2">
    <source>
        <dbReference type="PROSITE" id="PS50969"/>
    </source>
</evidence>
<dbReference type="Pfam" id="PF14309">
    <property type="entry name" value="DUF4378"/>
    <property type="match status" value="1"/>
</dbReference>
<dbReference type="GO" id="GO:0051513">
    <property type="term" value="P:regulation of monopolar cell growth"/>
    <property type="evidence" value="ECO:0007669"/>
    <property type="project" value="InterPro"/>
</dbReference>
<evidence type="ECO:0000256" key="1">
    <source>
        <dbReference type="SAM" id="MobiDB-lite"/>
    </source>
</evidence>
<feature type="compositionally biased region" description="Low complexity" evidence="1">
    <location>
        <begin position="204"/>
        <end position="215"/>
    </location>
</feature>
<feature type="region of interest" description="Disordered" evidence="1">
    <location>
        <begin position="1"/>
        <end position="72"/>
    </location>
</feature>
<feature type="compositionally biased region" description="Polar residues" evidence="1">
    <location>
        <begin position="229"/>
        <end position="242"/>
    </location>
</feature>
<feature type="region of interest" description="Disordered" evidence="1">
    <location>
        <begin position="1236"/>
        <end position="1271"/>
    </location>
</feature>
<feature type="compositionally biased region" description="Polar residues" evidence="1">
    <location>
        <begin position="1641"/>
        <end position="1670"/>
    </location>
</feature>
<dbReference type="SMART" id="SM00577">
    <property type="entry name" value="CPDc"/>
    <property type="match status" value="1"/>
</dbReference>
<feature type="compositionally biased region" description="Polar residues" evidence="1">
    <location>
        <begin position="1697"/>
        <end position="1709"/>
    </location>
</feature>
<feature type="region of interest" description="Disordered" evidence="1">
    <location>
        <begin position="1414"/>
        <end position="1457"/>
    </location>
</feature>
<feature type="compositionally biased region" description="Polar residues" evidence="1">
    <location>
        <begin position="1775"/>
        <end position="1786"/>
    </location>
</feature>
<reference evidence="3" key="2">
    <citation type="journal article" date="2022" name="Hortic Res">
        <title>The genome of Dioscorea zingiberensis sheds light on the biosynthesis, origin and evolution of the medicinally important diosgenin saponins.</title>
        <authorList>
            <person name="Li Y."/>
            <person name="Tan C."/>
            <person name="Li Z."/>
            <person name="Guo J."/>
            <person name="Li S."/>
            <person name="Chen X."/>
            <person name="Wang C."/>
            <person name="Dai X."/>
            <person name="Yang H."/>
            <person name="Song W."/>
            <person name="Hou L."/>
            <person name="Xu J."/>
            <person name="Tong Z."/>
            <person name="Xu A."/>
            <person name="Yuan X."/>
            <person name="Wang W."/>
            <person name="Yang Q."/>
            <person name="Chen L."/>
            <person name="Sun Z."/>
            <person name="Wang K."/>
            <person name="Pan B."/>
            <person name="Chen J."/>
            <person name="Bao Y."/>
            <person name="Liu F."/>
            <person name="Qi X."/>
            <person name="Gang D.R."/>
            <person name="Wen J."/>
            <person name="Li J."/>
        </authorList>
    </citation>
    <scope>NUCLEOTIDE SEQUENCE</scope>
    <source>
        <strain evidence="3">Dzin_1.0</strain>
    </source>
</reference>
<dbReference type="InterPro" id="IPR025486">
    <property type="entry name" value="DUF4378"/>
</dbReference>
<dbReference type="Pfam" id="PF03031">
    <property type="entry name" value="NIF"/>
    <property type="match status" value="1"/>
</dbReference>
<feature type="domain" description="FCP1 homology" evidence="2">
    <location>
        <begin position="838"/>
        <end position="1019"/>
    </location>
</feature>
<protein>
    <recommendedName>
        <fullName evidence="2">FCP1 homology domain-containing protein</fullName>
    </recommendedName>
</protein>
<dbReference type="FunFam" id="3.40.50.1000:FF:000257">
    <property type="entry name" value="Haloacid dehalogenase-like hydrolase (HAD) superfamily protein"/>
    <property type="match status" value="1"/>
</dbReference>
<feature type="compositionally biased region" description="Basic and acidic residues" evidence="1">
    <location>
        <begin position="1247"/>
        <end position="1264"/>
    </location>
</feature>
<feature type="region of interest" description="Disordered" evidence="1">
    <location>
        <begin position="1519"/>
        <end position="1564"/>
    </location>
</feature>
<feature type="compositionally biased region" description="Polar residues" evidence="1">
    <location>
        <begin position="1718"/>
        <end position="1750"/>
    </location>
</feature>
<feature type="compositionally biased region" description="Basic and acidic residues" evidence="1">
    <location>
        <begin position="1417"/>
        <end position="1427"/>
    </location>
</feature>
<keyword evidence="4" id="KW-1185">Reference proteome</keyword>
<proteinExistence type="predicted"/>
<feature type="compositionally biased region" description="Low complexity" evidence="1">
    <location>
        <begin position="1167"/>
        <end position="1179"/>
    </location>
</feature>
<feature type="region of interest" description="Disordered" evidence="1">
    <location>
        <begin position="1763"/>
        <end position="1786"/>
    </location>
</feature>
<feature type="region of interest" description="Disordered" evidence="1">
    <location>
        <begin position="564"/>
        <end position="589"/>
    </location>
</feature>
<feature type="compositionally biased region" description="Polar residues" evidence="1">
    <location>
        <begin position="1532"/>
        <end position="1561"/>
    </location>
</feature>
<dbReference type="OrthoDB" id="1929599at2759"/>
<dbReference type="PANTHER" id="PTHR31680:SF4">
    <property type="entry name" value="LONGIFOLIA PROTEIN"/>
    <property type="match status" value="1"/>
</dbReference>
<feature type="compositionally biased region" description="Low complexity" evidence="1">
    <location>
        <begin position="322"/>
        <end position="345"/>
    </location>
</feature>
<feature type="compositionally biased region" description="Polar residues" evidence="1">
    <location>
        <begin position="435"/>
        <end position="459"/>
    </location>
</feature>
<reference evidence="3" key="1">
    <citation type="submission" date="2021-03" db="EMBL/GenBank/DDBJ databases">
        <authorList>
            <person name="Li Z."/>
            <person name="Yang C."/>
        </authorList>
    </citation>
    <scope>NUCLEOTIDE SEQUENCE</scope>
    <source>
        <strain evidence="3">Dzin_1.0</strain>
        <tissue evidence="3">Leaf</tissue>
    </source>
</reference>
<dbReference type="EMBL" id="JAGGNH010000002">
    <property type="protein sequence ID" value="KAJ0980166.1"/>
    <property type="molecule type" value="Genomic_DNA"/>
</dbReference>
<feature type="compositionally biased region" description="Basic and acidic residues" evidence="1">
    <location>
        <begin position="1623"/>
        <end position="1640"/>
    </location>
</feature>